<feature type="compositionally biased region" description="Low complexity" evidence="8">
    <location>
        <begin position="703"/>
        <end position="720"/>
    </location>
</feature>
<dbReference type="InterPro" id="IPR005821">
    <property type="entry name" value="Ion_trans_dom"/>
</dbReference>
<dbReference type="Pfam" id="PF00520">
    <property type="entry name" value="Ion_trans"/>
    <property type="match status" value="1"/>
</dbReference>
<dbReference type="SUPFAM" id="SSF51206">
    <property type="entry name" value="cAMP-binding domain-like"/>
    <property type="match status" value="1"/>
</dbReference>
<dbReference type="Proteomes" id="UP000322899">
    <property type="component" value="Unassembled WGS sequence"/>
</dbReference>
<feature type="transmembrane region" description="Helical" evidence="9">
    <location>
        <begin position="290"/>
        <end position="311"/>
    </location>
</feature>
<accession>A0A5A8E3W8</accession>
<dbReference type="Gene3D" id="1.10.287.70">
    <property type="match status" value="1"/>
</dbReference>
<gene>
    <name evidence="11" type="ORF">FNF27_06241</name>
</gene>
<keyword evidence="6 9" id="KW-0472">Membrane</keyword>
<dbReference type="SMART" id="SM00100">
    <property type="entry name" value="cNMP"/>
    <property type="match status" value="1"/>
</dbReference>
<dbReference type="OrthoDB" id="421226at2759"/>
<feature type="transmembrane region" description="Helical" evidence="9">
    <location>
        <begin position="372"/>
        <end position="395"/>
    </location>
</feature>
<dbReference type="AlphaFoldDB" id="A0A5A8E3W8"/>
<evidence type="ECO:0000256" key="3">
    <source>
        <dbReference type="ARBA" id="ARBA00022692"/>
    </source>
</evidence>
<dbReference type="SUPFAM" id="SSF81324">
    <property type="entry name" value="Voltage-gated potassium channels"/>
    <property type="match status" value="1"/>
</dbReference>
<evidence type="ECO:0000256" key="9">
    <source>
        <dbReference type="SAM" id="Phobius"/>
    </source>
</evidence>
<dbReference type="Gene3D" id="2.60.120.10">
    <property type="entry name" value="Jelly Rolls"/>
    <property type="match status" value="1"/>
</dbReference>
<proteinExistence type="predicted"/>
<dbReference type="Gene3D" id="1.10.287.630">
    <property type="entry name" value="Helix hairpin bin"/>
    <property type="match status" value="1"/>
</dbReference>
<sequence length="720" mass="79787">MPAAIELTEIRVDSDKSAASGRDGSPSRDPAPGNAAGRGRERKGSGSSLDADGSPMSRPADRAPRQYSDLVLPPRSRWRRVRAVVRAVVAFNRVVREYRDYGGMAVDADQEELWYQRLEMTRIVGEKPFWVLLPHHPFRRFWQPAMIIPLLYIAVVTPIRIFFQPVVDPWMDTVEWFVTACFWVDIVVNFCSAYRDPSTDNLVVNPWLIARRYVFGWFIVDLIASVPIDAFITGDSASSVNELSKLARLPRSLRLLRLLRLLRALRLVHLQGHLRRVERSADMHPAIARVFMITFWAFVLLHFSGSIWWFIGAESNDSGWPSWVETEGLLDPSVSLGTRYAVSVYFAIVTLTSTGFGEIVPANDLERIYTMAVMLLGLAWAGIVVSSVNTVMMSLDRTNHEIRQKLLLLDSFMRTAKLPRSLKRRVSSHLESVARGEQARANAASTRQVLDMLSAPLRMEVVLFTNRRQLHLIPLLQSERAEVQAAVLERITRQVSSRGDYVTVEGTYATSMSFLTSGRANVLQSGERIASLGAGSYFGLIDCLFSSLRLLSVQSVTDCELYLLRREDLLSILGQYPEFAVRLKRRALARLTRFRERMGRDIVEPQFLEQMQMYGIGLGSAISDQCESGSFEPLSPTPHPLDASRRAQSFHRNIAGRLVPTRDPAARAARAAATADAGLFDGSAAVSWGGGGSGGGGGGGLGSPSSELGSASGISRVIST</sequence>
<evidence type="ECO:0000256" key="5">
    <source>
        <dbReference type="ARBA" id="ARBA00023065"/>
    </source>
</evidence>
<dbReference type="Pfam" id="PF00027">
    <property type="entry name" value="cNMP_binding"/>
    <property type="match status" value="1"/>
</dbReference>
<evidence type="ECO:0000256" key="4">
    <source>
        <dbReference type="ARBA" id="ARBA00022989"/>
    </source>
</evidence>
<evidence type="ECO:0000256" key="6">
    <source>
        <dbReference type="ARBA" id="ARBA00023136"/>
    </source>
</evidence>
<evidence type="ECO:0000313" key="11">
    <source>
        <dbReference type="EMBL" id="KAA0171734.1"/>
    </source>
</evidence>
<keyword evidence="4 9" id="KW-1133">Transmembrane helix</keyword>
<dbReference type="GO" id="GO:0003254">
    <property type="term" value="P:regulation of membrane depolarization"/>
    <property type="evidence" value="ECO:0007669"/>
    <property type="project" value="TreeGrafter"/>
</dbReference>
<dbReference type="GO" id="GO:0005249">
    <property type="term" value="F:voltage-gated potassium channel activity"/>
    <property type="evidence" value="ECO:0007669"/>
    <property type="project" value="InterPro"/>
</dbReference>
<name>A0A5A8E3W8_CAFRO</name>
<dbReference type="InterPro" id="IPR018490">
    <property type="entry name" value="cNMP-bd_dom_sf"/>
</dbReference>
<feature type="domain" description="Cyclic nucleotide-binding" evidence="10">
    <location>
        <begin position="475"/>
        <end position="590"/>
    </location>
</feature>
<keyword evidence="5" id="KW-0406">Ion transport</keyword>
<dbReference type="PRINTS" id="PR01463">
    <property type="entry name" value="EAGCHANLFMLY"/>
</dbReference>
<protein>
    <recommendedName>
        <fullName evidence="10">Cyclic nucleotide-binding domain-containing protein</fullName>
    </recommendedName>
</protein>
<keyword evidence="3 9" id="KW-0812">Transmembrane</keyword>
<dbReference type="InterPro" id="IPR014710">
    <property type="entry name" value="RmlC-like_jellyroll"/>
</dbReference>
<dbReference type="GO" id="GO:0098855">
    <property type="term" value="C:HCN channel complex"/>
    <property type="evidence" value="ECO:0007669"/>
    <property type="project" value="TreeGrafter"/>
</dbReference>
<dbReference type="EMBL" id="VLTO01000052">
    <property type="protein sequence ID" value="KAA0171734.1"/>
    <property type="molecule type" value="Genomic_DNA"/>
</dbReference>
<organism evidence="11 12">
    <name type="scientific">Cafeteria roenbergensis</name>
    <name type="common">Marine flagellate</name>
    <dbReference type="NCBI Taxonomy" id="33653"/>
    <lineage>
        <taxon>Eukaryota</taxon>
        <taxon>Sar</taxon>
        <taxon>Stramenopiles</taxon>
        <taxon>Bigyra</taxon>
        <taxon>Opalozoa</taxon>
        <taxon>Bicosoecida</taxon>
        <taxon>Cafeteriaceae</taxon>
        <taxon>Cafeteria</taxon>
    </lineage>
</organism>
<keyword evidence="7" id="KW-0407">Ion channel</keyword>
<evidence type="ECO:0000256" key="7">
    <source>
        <dbReference type="ARBA" id="ARBA00023303"/>
    </source>
</evidence>
<dbReference type="PROSITE" id="PS50042">
    <property type="entry name" value="CNMP_BINDING_3"/>
    <property type="match status" value="1"/>
</dbReference>
<feature type="transmembrane region" description="Helical" evidence="9">
    <location>
        <begin position="340"/>
        <end position="360"/>
    </location>
</feature>
<evidence type="ECO:0000256" key="2">
    <source>
        <dbReference type="ARBA" id="ARBA00022448"/>
    </source>
</evidence>
<comment type="caution">
    <text evidence="11">The sequence shown here is derived from an EMBL/GenBank/DDBJ whole genome shotgun (WGS) entry which is preliminary data.</text>
</comment>
<dbReference type="InterPro" id="IPR051413">
    <property type="entry name" value="K/Na_HCN_channel"/>
</dbReference>
<feature type="region of interest" description="Disordered" evidence="8">
    <location>
        <begin position="1"/>
        <end position="66"/>
    </location>
</feature>
<feature type="region of interest" description="Disordered" evidence="8">
    <location>
        <begin position="691"/>
        <end position="720"/>
    </location>
</feature>
<feature type="compositionally biased region" description="Gly residues" evidence="8">
    <location>
        <begin position="691"/>
        <end position="702"/>
    </location>
</feature>
<dbReference type="InterPro" id="IPR003938">
    <property type="entry name" value="K_chnl_volt-dep_EAG/ELK/ERG"/>
</dbReference>
<dbReference type="PANTHER" id="PTHR45689:SF5">
    <property type="entry name" value="I[[H]] CHANNEL, ISOFORM E"/>
    <property type="match status" value="1"/>
</dbReference>
<comment type="subcellular location">
    <subcellularLocation>
        <location evidence="1">Membrane</location>
        <topology evidence="1">Multi-pass membrane protein</topology>
    </subcellularLocation>
</comment>
<evidence type="ECO:0000259" key="10">
    <source>
        <dbReference type="PROSITE" id="PS50042"/>
    </source>
</evidence>
<dbReference type="PANTHER" id="PTHR45689">
    <property type="entry name" value="I[[H]] CHANNEL, ISOFORM E"/>
    <property type="match status" value="1"/>
</dbReference>
<evidence type="ECO:0000256" key="8">
    <source>
        <dbReference type="SAM" id="MobiDB-lite"/>
    </source>
</evidence>
<dbReference type="CDD" id="cd00038">
    <property type="entry name" value="CAP_ED"/>
    <property type="match status" value="1"/>
</dbReference>
<reference evidence="11 12" key="1">
    <citation type="submission" date="2019-07" db="EMBL/GenBank/DDBJ databases">
        <title>Genomes of Cafeteria roenbergensis.</title>
        <authorList>
            <person name="Fischer M.G."/>
            <person name="Hackl T."/>
            <person name="Roman M."/>
        </authorList>
    </citation>
    <scope>NUCLEOTIDE SEQUENCE [LARGE SCALE GENOMIC DNA]</scope>
    <source>
        <strain evidence="11 12">E4-10P</strain>
    </source>
</reference>
<evidence type="ECO:0000313" key="12">
    <source>
        <dbReference type="Proteomes" id="UP000322899"/>
    </source>
</evidence>
<feature type="transmembrane region" description="Helical" evidence="9">
    <location>
        <begin position="145"/>
        <end position="163"/>
    </location>
</feature>
<dbReference type="InterPro" id="IPR000595">
    <property type="entry name" value="cNMP-bd_dom"/>
</dbReference>
<evidence type="ECO:0000256" key="1">
    <source>
        <dbReference type="ARBA" id="ARBA00004141"/>
    </source>
</evidence>
<keyword evidence="2" id="KW-0813">Transport</keyword>
<dbReference type="GO" id="GO:0035725">
    <property type="term" value="P:sodium ion transmembrane transport"/>
    <property type="evidence" value="ECO:0007669"/>
    <property type="project" value="TreeGrafter"/>
</dbReference>